<dbReference type="EMBL" id="CAMXCT020006580">
    <property type="protein sequence ID" value="CAL1169736.1"/>
    <property type="molecule type" value="Genomic_DNA"/>
</dbReference>
<dbReference type="Proteomes" id="UP001152797">
    <property type="component" value="Unassembled WGS sequence"/>
</dbReference>
<dbReference type="GO" id="GO:0034058">
    <property type="term" value="P:endosomal vesicle fusion"/>
    <property type="evidence" value="ECO:0007669"/>
    <property type="project" value="TreeGrafter"/>
</dbReference>
<evidence type="ECO:0000313" key="4">
    <source>
        <dbReference type="EMBL" id="CAI4016361.1"/>
    </source>
</evidence>
<dbReference type="InterPro" id="IPR032914">
    <property type="entry name" value="Vam6/VPS39/TRAP1"/>
</dbReference>
<gene>
    <name evidence="4" type="ORF">C1SCF055_LOCUS41112</name>
</gene>
<dbReference type="InterPro" id="IPR027417">
    <property type="entry name" value="P-loop_NTPase"/>
</dbReference>
<protein>
    <submittedName>
        <fullName evidence="6">GTPase IMAP family member 9 (Immune-associated nucleotide-binding protein 7) (IAN-7) (Immunity-associated nucleotide-binding protein 7)</fullName>
    </submittedName>
</protein>
<dbReference type="EMBL" id="CAMXCT030006580">
    <property type="protein sequence ID" value="CAL4803673.1"/>
    <property type="molecule type" value="Genomic_DNA"/>
</dbReference>
<dbReference type="GO" id="GO:0016020">
    <property type="term" value="C:membrane"/>
    <property type="evidence" value="ECO:0007669"/>
    <property type="project" value="TreeGrafter"/>
</dbReference>
<dbReference type="InterPro" id="IPR019453">
    <property type="entry name" value="VPS39/TGFA1_Znf"/>
</dbReference>
<dbReference type="InterPro" id="IPR006703">
    <property type="entry name" value="G_AIG1"/>
</dbReference>
<dbReference type="GO" id="GO:0005737">
    <property type="term" value="C:cytoplasm"/>
    <property type="evidence" value="ECO:0007669"/>
    <property type="project" value="TreeGrafter"/>
</dbReference>
<keyword evidence="1" id="KW-0547">Nucleotide-binding</keyword>
<proteinExistence type="predicted"/>
<feature type="coiled-coil region" evidence="2">
    <location>
        <begin position="278"/>
        <end position="305"/>
    </location>
</feature>
<evidence type="ECO:0000256" key="2">
    <source>
        <dbReference type="SAM" id="Coils"/>
    </source>
</evidence>
<dbReference type="PANTHER" id="PTHR12894">
    <property type="entry name" value="CNH DOMAIN CONTAINING"/>
    <property type="match status" value="1"/>
</dbReference>
<keyword evidence="2" id="KW-0175">Coiled coil</keyword>
<evidence type="ECO:0000313" key="5">
    <source>
        <dbReference type="EMBL" id="CAL1169736.1"/>
    </source>
</evidence>
<dbReference type="Pfam" id="PF10367">
    <property type="entry name" value="zf-Vps39_C"/>
    <property type="match status" value="1"/>
</dbReference>
<dbReference type="GO" id="GO:0005525">
    <property type="term" value="F:GTP binding"/>
    <property type="evidence" value="ECO:0007669"/>
    <property type="project" value="InterPro"/>
</dbReference>
<reference evidence="5" key="2">
    <citation type="submission" date="2024-04" db="EMBL/GenBank/DDBJ databases">
        <authorList>
            <person name="Chen Y."/>
            <person name="Shah S."/>
            <person name="Dougan E. K."/>
            <person name="Thang M."/>
            <person name="Chan C."/>
        </authorList>
    </citation>
    <scope>NUCLEOTIDE SEQUENCE [LARGE SCALE GENOMIC DNA]</scope>
</reference>
<dbReference type="EMBL" id="CAMXCT010006580">
    <property type="protein sequence ID" value="CAI4016361.1"/>
    <property type="molecule type" value="Genomic_DNA"/>
</dbReference>
<dbReference type="OrthoDB" id="425923at2759"/>
<dbReference type="Pfam" id="PF04548">
    <property type="entry name" value="AIG1"/>
    <property type="match status" value="1"/>
</dbReference>
<feature type="domain" description="AIG1-type G" evidence="3">
    <location>
        <begin position="90"/>
        <end position="289"/>
    </location>
</feature>
<dbReference type="Gene3D" id="3.40.50.300">
    <property type="entry name" value="P-loop containing nucleotide triphosphate hydrolases"/>
    <property type="match status" value="1"/>
</dbReference>
<feature type="non-terminal residue" evidence="4">
    <location>
        <position position="1"/>
    </location>
</feature>
<dbReference type="PANTHER" id="PTHR12894:SF27">
    <property type="entry name" value="TRANSFORMING GROWTH FACTOR-BETA RECEPTOR-ASSOCIATED PROTEIN 1"/>
    <property type="match status" value="1"/>
</dbReference>
<reference evidence="4" key="1">
    <citation type="submission" date="2022-10" db="EMBL/GenBank/DDBJ databases">
        <authorList>
            <person name="Chen Y."/>
            <person name="Dougan E. K."/>
            <person name="Chan C."/>
            <person name="Rhodes N."/>
            <person name="Thang M."/>
        </authorList>
    </citation>
    <scope>NUCLEOTIDE SEQUENCE</scope>
</reference>
<dbReference type="SUPFAM" id="SSF52540">
    <property type="entry name" value="P-loop containing nucleoside triphosphate hydrolases"/>
    <property type="match status" value="1"/>
</dbReference>
<name>A0A9P1GJN0_9DINO</name>
<organism evidence="4">
    <name type="scientific">Cladocopium goreaui</name>
    <dbReference type="NCBI Taxonomy" id="2562237"/>
    <lineage>
        <taxon>Eukaryota</taxon>
        <taxon>Sar</taxon>
        <taxon>Alveolata</taxon>
        <taxon>Dinophyceae</taxon>
        <taxon>Suessiales</taxon>
        <taxon>Symbiodiniaceae</taxon>
        <taxon>Cladocopium</taxon>
    </lineage>
</organism>
<comment type="caution">
    <text evidence="4">The sequence shown here is derived from an EMBL/GenBank/DDBJ whole genome shotgun (WGS) entry which is preliminary data.</text>
</comment>
<evidence type="ECO:0000313" key="6">
    <source>
        <dbReference type="EMBL" id="CAL4803673.1"/>
    </source>
</evidence>
<keyword evidence="7" id="KW-1185">Reference proteome</keyword>
<evidence type="ECO:0000256" key="1">
    <source>
        <dbReference type="ARBA" id="ARBA00022741"/>
    </source>
</evidence>
<dbReference type="GO" id="GO:0006914">
    <property type="term" value="P:autophagy"/>
    <property type="evidence" value="ECO:0007669"/>
    <property type="project" value="TreeGrafter"/>
</dbReference>
<sequence>ALPLQPDEVLQLLEGHPPLLLAFLEDLVEKKEVHSLRDTPVPRAKGARTAGSQRDDANTDQAFKDVGWLLEREGNGMLNADAASLLDDGFQRHTVVLVGVTGDGKSSTGNTLCGTSAFQVSAGFKSETQELAHADYLCGASFWRVIDTIGLQDTNLTQKEVLDRFSTFSEAAAEGIDVFLFVVRWGRFKPEHDEALAAFALNCGESALRHTMLVFTHCDLDEETLQRQVLDPSAPPSLRHWLERIGGGFVGIDNTDGPAARLHVQSALTRLVAGHEGVRYSNEALADAREKLKAAEEAESKAFAAAVAEWRRGSGPVSIEREEGVITRPPINVERFIEDAEGLNSELLPRLEALQLHEERVVLCSRENKHYEALQILSIDLNDLSRAEIYCRLLMAREAQRIQEKFSVFSADLPGWARGVVFGCATGAPWGSHGPHGAGCARPKKSGAPENQQERLDAHKWATERPEEYKKVSAEYREAILALLMGYAGHTDLPPNEVLGILPANWTLEGVADYLSKCARICLHQQRASMLEENLSSMAYLKTFSAWTKERMRKVNITVDRCCPVCNKRFVDKDNVGKAFVAYPNETCVHFTCKEHPSICPKTGKNFSDNLSVYCTGLNVPFWRAGFKMTVHTLWYSSNRKFPIYI</sequence>
<evidence type="ECO:0000259" key="3">
    <source>
        <dbReference type="PROSITE" id="PS51720"/>
    </source>
</evidence>
<dbReference type="PROSITE" id="PS51720">
    <property type="entry name" value="G_AIG1"/>
    <property type="match status" value="1"/>
</dbReference>
<dbReference type="AlphaFoldDB" id="A0A9P1GJN0"/>
<accession>A0A9P1GJN0</accession>
<evidence type="ECO:0000313" key="7">
    <source>
        <dbReference type="Proteomes" id="UP001152797"/>
    </source>
</evidence>